<dbReference type="Proteomes" id="UP000660745">
    <property type="component" value="Unassembled WGS sequence"/>
</dbReference>
<dbReference type="EMBL" id="BMNK01000001">
    <property type="protein sequence ID" value="GGP01493.1"/>
    <property type="molecule type" value="Genomic_DNA"/>
</dbReference>
<protein>
    <recommendedName>
        <fullName evidence="1">DUF1707 domain-containing protein</fullName>
    </recommendedName>
</protein>
<gene>
    <name evidence="2" type="ORF">GCM10012278_04950</name>
</gene>
<proteinExistence type="predicted"/>
<dbReference type="PANTHER" id="PTHR40763:SF5">
    <property type="entry name" value="MEMBRANE PROTEIN"/>
    <property type="match status" value="1"/>
</dbReference>
<name>A0A918E1U0_9ACTN</name>
<dbReference type="PANTHER" id="PTHR40763">
    <property type="entry name" value="MEMBRANE PROTEIN-RELATED"/>
    <property type="match status" value="1"/>
</dbReference>
<feature type="domain" description="DUF1707" evidence="1">
    <location>
        <begin position="6"/>
        <end position="58"/>
    </location>
</feature>
<accession>A0A918E1U0</accession>
<evidence type="ECO:0000313" key="3">
    <source>
        <dbReference type="Proteomes" id="UP000660745"/>
    </source>
</evidence>
<dbReference type="InterPro" id="IPR012551">
    <property type="entry name" value="DUF1707_SHOCT-like"/>
</dbReference>
<dbReference type="AlphaFoldDB" id="A0A918E1U0"/>
<dbReference type="Pfam" id="PF08044">
    <property type="entry name" value="DUF1707"/>
    <property type="match status" value="1"/>
</dbReference>
<evidence type="ECO:0000259" key="1">
    <source>
        <dbReference type="Pfam" id="PF08044"/>
    </source>
</evidence>
<reference evidence="2" key="2">
    <citation type="submission" date="2020-09" db="EMBL/GenBank/DDBJ databases">
        <authorList>
            <person name="Sun Q."/>
            <person name="Zhou Y."/>
        </authorList>
    </citation>
    <scope>NUCLEOTIDE SEQUENCE</scope>
    <source>
        <strain evidence="2">CGMCC 4.7430</strain>
    </source>
</reference>
<evidence type="ECO:0000313" key="2">
    <source>
        <dbReference type="EMBL" id="GGP01493.1"/>
    </source>
</evidence>
<sequence length="185" mass="20325">MSDMQIRVSDADRERITQRLQQAFTEGRLDHLELEDRLGQALTAKVGADLTKLVEDLPAATPSAEEEAVLLETVHDHVKRTGDWAVPHRLRIVTKHGGAHLDFTEAVVPHPVVEIELELKYGSAKIVLPEGATANIDGFRTTYGSASSTVAGRPRPGALHVVVTGGSKYGQLAVRYPRKRWFTQS</sequence>
<reference evidence="2" key="1">
    <citation type="journal article" date="2014" name="Int. J. Syst. Evol. Microbiol.">
        <title>Complete genome sequence of Corynebacterium casei LMG S-19264T (=DSM 44701T), isolated from a smear-ripened cheese.</title>
        <authorList>
            <consortium name="US DOE Joint Genome Institute (JGI-PGF)"/>
            <person name="Walter F."/>
            <person name="Albersmeier A."/>
            <person name="Kalinowski J."/>
            <person name="Ruckert C."/>
        </authorList>
    </citation>
    <scope>NUCLEOTIDE SEQUENCE</scope>
    <source>
        <strain evidence="2">CGMCC 4.7430</strain>
    </source>
</reference>
<dbReference type="RefSeq" id="WP_225276809.1">
    <property type="nucleotide sequence ID" value="NZ_BMNK01000001.1"/>
</dbReference>
<comment type="caution">
    <text evidence="2">The sequence shown here is derived from an EMBL/GenBank/DDBJ whole genome shotgun (WGS) entry which is preliminary data.</text>
</comment>
<organism evidence="2 3">
    <name type="scientific">Nonomuraea glycinis</name>
    <dbReference type="NCBI Taxonomy" id="2047744"/>
    <lineage>
        <taxon>Bacteria</taxon>
        <taxon>Bacillati</taxon>
        <taxon>Actinomycetota</taxon>
        <taxon>Actinomycetes</taxon>
        <taxon>Streptosporangiales</taxon>
        <taxon>Streptosporangiaceae</taxon>
        <taxon>Nonomuraea</taxon>
    </lineage>
</organism>
<keyword evidence="3" id="KW-1185">Reference proteome</keyword>